<sequence>MEEQKILYSMFYKAQDRFAAPTTSAGFEPDVIQEYIHCGITLASYYEKHAENENILLCELFLRQIFLHLIEAIESPQRSMIFRRVCLDSIYSPLYCLKRHYCQQVEGNARYQSLHRKLQQVQAPLG</sequence>
<evidence type="ECO:0000313" key="1">
    <source>
        <dbReference type="EMBL" id="MFA0567162.1"/>
    </source>
</evidence>
<comment type="caution">
    <text evidence="1">The sequence shown here is derived from an EMBL/GenBank/DDBJ whole genome shotgun (WGS) entry which is preliminary data.</text>
</comment>
<gene>
    <name evidence="1" type="ORF">AB4566_02595</name>
</gene>
<reference evidence="1 2" key="1">
    <citation type="journal article" date="2024" name="ISME J.">
        <title>Tailless and filamentous prophages are predominant in marine Vibrio.</title>
        <authorList>
            <person name="Steensen K."/>
            <person name="Seneca J."/>
            <person name="Bartlau N."/>
            <person name="Yu X.A."/>
            <person name="Hussain F.A."/>
            <person name="Polz M.F."/>
        </authorList>
    </citation>
    <scope>NUCLEOTIDE SEQUENCE [LARGE SCALE GENOMIC DNA]</scope>
    <source>
        <strain evidence="1 2">10N.222.51.A1</strain>
    </source>
</reference>
<organism evidence="1 2">
    <name type="scientific">Vibrio gallaecicus</name>
    <dbReference type="NCBI Taxonomy" id="552386"/>
    <lineage>
        <taxon>Bacteria</taxon>
        <taxon>Pseudomonadati</taxon>
        <taxon>Pseudomonadota</taxon>
        <taxon>Gammaproteobacteria</taxon>
        <taxon>Vibrionales</taxon>
        <taxon>Vibrionaceae</taxon>
        <taxon>Vibrio</taxon>
    </lineage>
</organism>
<dbReference type="RefSeq" id="WP_137375221.1">
    <property type="nucleotide sequence ID" value="NZ_AP025490.1"/>
</dbReference>
<name>A0ABV4N7L1_9VIBR</name>
<keyword evidence="2" id="KW-1185">Reference proteome</keyword>
<dbReference type="Proteomes" id="UP001570417">
    <property type="component" value="Unassembled WGS sequence"/>
</dbReference>
<protein>
    <submittedName>
        <fullName evidence="1">Uncharacterized protein</fullName>
    </submittedName>
</protein>
<accession>A0ABV4N7L1</accession>
<proteinExistence type="predicted"/>
<dbReference type="EMBL" id="JBFRUW010000004">
    <property type="protein sequence ID" value="MFA0567162.1"/>
    <property type="molecule type" value="Genomic_DNA"/>
</dbReference>
<evidence type="ECO:0000313" key="2">
    <source>
        <dbReference type="Proteomes" id="UP001570417"/>
    </source>
</evidence>